<feature type="compositionally biased region" description="Basic and acidic residues" evidence="1">
    <location>
        <begin position="55"/>
        <end position="70"/>
    </location>
</feature>
<organism evidence="3 4">
    <name type="scientific">Bifidobacterium choerinum</name>
    <dbReference type="NCBI Taxonomy" id="35760"/>
    <lineage>
        <taxon>Bacteria</taxon>
        <taxon>Bacillati</taxon>
        <taxon>Actinomycetota</taxon>
        <taxon>Actinomycetes</taxon>
        <taxon>Bifidobacteriales</taxon>
        <taxon>Bifidobacteriaceae</taxon>
        <taxon>Bifidobacterium</taxon>
    </lineage>
</organism>
<evidence type="ECO:0000256" key="1">
    <source>
        <dbReference type="SAM" id="MobiDB-lite"/>
    </source>
</evidence>
<gene>
    <name evidence="3" type="ORF">BCHO_0081</name>
</gene>
<feature type="domain" description="DUF4357" evidence="2">
    <location>
        <begin position="25"/>
        <end position="60"/>
    </location>
</feature>
<sequence>MTNEREASDKWMPTCHNKTDIDPHGVVLNDVRFSSPSQAGAFATGHASNGWAQWKTKEGNPIDQFRTHGD</sequence>
<evidence type="ECO:0000313" key="3">
    <source>
        <dbReference type="EMBL" id="KFI58001.1"/>
    </source>
</evidence>
<feature type="region of interest" description="Disordered" evidence="1">
    <location>
        <begin position="50"/>
        <end position="70"/>
    </location>
</feature>
<keyword evidence="4" id="KW-1185">Reference proteome</keyword>
<evidence type="ECO:0000259" key="2">
    <source>
        <dbReference type="Pfam" id="PF14267"/>
    </source>
</evidence>
<dbReference type="AlphaFoldDB" id="A0A087AGV1"/>
<comment type="caution">
    <text evidence="3">The sequence shown here is derived from an EMBL/GenBank/DDBJ whole genome shotgun (WGS) entry which is preliminary data.</text>
</comment>
<feature type="region of interest" description="Disordered" evidence="1">
    <location>
        <begin position="1"/>
        <end position="21"/>
    </location>
</feature>
<dbReference type="Pfam" id="PF14267">
    <property type="entry name" value="DUF4357"/>
    <property type="match status" value="1"/>
</dbReference>
<dbReference type="Proteomes" id="UP000028995">
    <property type="component" value="Unassembled WGS sequence"/>
</dbReference>
<dbReference type="EMBL" id="JGYU01000002">
    <property type="protein sequence ID" value="KFI58001.1"/>
    <property type="molecule type" value="Genomic_DNA"/>
</dbReference>
<proteinExistence type="predicted"/>
<accession>A0A087AGV1</accession>
<reference evidence="3 4" key="1">
    <citation type="submission" date="2014-03" db="EMBL/GenBank/DDBJ databases">
        <title>Genomics of Bifidobacteria.</title>
        <authorList>
            <person name="Ventura M."/>
            <person name="Milani C."/>
            <person name="Lugli G.A."/>
        </authorList>
    </citation>
    <scope>NUCLEOTIDE SEQUENCE [LARGE SCALE GENOMIC DNA]</scope>
    <source>
        <strain evidence="3 4">LMG 10510</strain>
    </source>
</reference>
<protein>
    <recommendedName>
        <fullName evidence="2">DUF4357 domain-containing protein</fullName>
    </recommendedName>
</protein>
<dbReference type="InterPro" id="IPR025579">
    <property type="entry name" value="DUF4357"/>
</dbReference>
<evidence type="ECO:0000313" key="4">
    <source>
        <dbReference type="Proteomes" id="UP000028995"/>
    </source>
</evidence>
<name>A0A087AGV1_9BIFI</name>